<gene>
    <name evidence="7" type="ORF">S01H4_46871</name>
</gene>
<feature type="non-terminal residue" evidence="7">
    <location>
        <position position="279"/>
    </location>
</feature>
<evidence type="ECO:0000256" key="5">
    <source>
        <dbReference type="SAM" id="Phobius"/>
    </source>
</evidence>
<dbReference type="InterPro" id="IPR023408">
    <property type="entry name" value="MscS_beta-dom_sf"/>
</dbReference>
<dbReference type="PANTHER" id="PTHR30221:SF18">
    <property type="entry name" value="SLL0590 PROTEIN"/>
    <property type="match status" value="1"/>
</dbReference>
<evidence type="ECO:0000313" key="7">
    <source>
        <dbReference type="EMBL" id="GAG94520.1"/>
    </source>
</evidence>
<feature type="transmembrane region" description="Helical" evidence="5">
    <location>
        <begin position="123"/>
        <end position="144"/>
    </location>
</feature>
<feature type="transmembrane region" description="Helical" evidence="5">
    <location>
        <begin position="6"/>
        <end position="26"/>
    </location>
</feature>
<keyword evidence="4 5" id="KW-0472">Membrane</keyword>
<feature type="non-terminal residue" evidence="7">
    <location>
        <position position="1"/>
    </location>
</feature>
<dbReference type="InterPro" id="IPR045275">
    <property type="entry name" value="MscS_archaea/bacteria_type"/>
</dbReference>
<dbReference type="GO" id="GO:0016020">
    <property type="term" value="C:membrane"/>
    <property type="evidence" value="ECO:0007669"/>
    <property type="project" value="UniProtKB-SubCell"/>
</dbReference>
<dbReference type="InterPro" id="IPR006685">
    <property type="entry name" value="MscS_channel_2nd"/>
</dbReference>
<feature type="transmembrane region" description="Helical" evidence="5">
    <location>
        <begin position="70"/>
        <end position="91"/>
    </location>
</feature>
<comment type="caution">
    <text evidence="7">The sequence shown here is derived from an EMBL/GenBank/DDBJ whole genome shotgun (WGS) entry which is preliminary data.</text>
</comment>
<proteinExistence type="predicted"/>
<evidence type="ECO:0000259" key="6">
    <source>
        <dbReference type="Pfam" id="PF00924"/>
    </source>
</evidence>
<keyword evidence="2 5" id="KW-0812">Transmembrane</keyword>
<reference evidence="7" key="1">
    <citation type="journal article" date="2014" name="Front. Microbiol.">
        <title>High frequency of phylogenetically diverse reductive dehalogenase-homologous genes in deep subseafloor sedimentary metagenomes.</title>
        <authorList>
            <person name="Kawai M."/>
            <person name="Futagami T."/>
            <person name="Toyoda A."/>
            <person name="Takaki Y."/>
            <person name="Nishi S."/>
            <person name="Hori S."/>
            <person name="Arai W."/>
            <person name="Tsubouchi T."/>
            <person name="Morono Y."/>
            <person name="Uchiyama I."/>
            <person name="Ito T."/>
            <person name="Fujiyama A."/>
            <person name="Inagaki F."/>
            <person name="Takami H."/>
        </authorList>
    </citation>
    <scope>NUCLEOTIDE SEQUENCE</scope>
    <source>
        <strain evidence="7">Expedition CK06-06</strain>
    </source>
</reference>
<feature type="transmembrane region" description="Helical" evidence="5">
    <location>
        <begin position="165"/>
        <end position="185"/>
    </location>
</feature>
<feature type="domain" description="Mechanosensitive ion channel MscS" evidence="6">
    <location>
        <begin position="211"/>
        <end position="277"/>
    </location>
</feature>
<dbReference type="AlphaFoldDB" id="X1BHP5"/>
<dbReference type="PANTHER" id="PTHR30221">
    <property type="entry name" value="SMALL-CONDUCTANCE MECHANOSENSITIVE CHANNEL"/>
    <property type="match status" value="1"/>
</dbReference>
<dbReference type="Gene3D" id="1.10.287.1260">
    <property type="match status" value="1"/>
</dbReference>
<evidence type="ECO:0000256" key="2">
    <source>
        <dbReference type="ARBA" id="ARBA00022692"/>
    </source>
</evidence>
<evidence type="ECO:0000256" key="1">
    <source>
        <dbReference type="ARBA" id="ARBA00004370"/>
    </source>
</evidence>
<sequence>TVKYWLTHIGFTLLAILGLILIFFLINKVYRWVNKRLSSYERTIKRKRKSILRYLLPQDTKHAFLLLSKVVRIALLILILILYLPLLFNFLPWTEGLVEQFYGYLAKPLKDVLHGLLKFLPNVFYIFVIILITRYVIRALSFITSEVEEEKYNIKGFHKDWARPTFNIIKIILYAFALVFVFPYLPGSDSPAFKGVSIFLGVLFSLGSTSAIANIVAGIVITYMRPFVVGDRVKIGDSVGDIMEKNLLVTRMKTIKNEDITIPNATIINNHLWNYSKYA</sequence>
<organism evidence="7">
    <name type="scientific">marine sediment metagenome</name>
    <dbReference type="NCBI Taxonomy" id="412755"/>
    <lineage>
        <taxon>unclassified sequences</taxon>
        <taxon>metagenomes</taxon>
        <taxon>ecological metagenomes</taxon>
    </lineage>
</organism>
<dbReference type="GO" id="GO:0008381">
    <property type="term" value="F:mechanosensitive monoatomic ion channel activity"/>
    <property type="evidence" value="ECO:0007669"/>
    <property type="project" value="InterPro"/>
</dbReference>
<feature type="transmembrane region" description="Helical" evidence="5">
    <location>
        <begin position="197"/>
        <end position="224"/>
    </location>
</feature>
<accession>X1BHP5</accession>
<comment type="subcellular location">
    <subcellularLocation>
        <location evidence="1">Membrane</location>
    </subcellularLocation>
</comment>
<name>X1BHP5_9ZZZZ</name>
<dbReference type="InterPro" id="IPR010920">
    <property type="entry name" value="LSM_dom_sf"/>
</dbReference>
<evidence type="ECO:0000256" key="4">
    <source>
        <dbReference type="ARBA" id="ARBA00023136"/>
    </source>
</evidence>
<keyword evidence="3 5" id="KW-1133">Transmembrane helix</keyword>
<dbReference type="Pfam" id="PF00924">
    <property type="entry name" value="MS_channel_2nd"/>
    <property type="match status" value="1"/>
</dbReference>
<dbReference type="EMBL" id="BART01026240">
    <property type="protein sequence ID" value="GAG94520.1"/>
    <property type="molecule type" value="Genomic_DNA"/>
</dbReference>
<dbReference type="SUPFAM" id="SSF50182">
    <property type="entry name" value="Sm-like ribonucleoproteins"/>
    <property type="match status" value="1"/>
</dbReference>
<protein>
    <recommendedName>
        <fullName evidence="6">Mechanosensitive ion channel MscS domain-containing protein</fullName>
    </recommendedName>
</protein>
<evidence type="ECO:0000256" key="3">
    <source>
        <dbReference type="ARBA" id="ARBA00022989"/>
    </source>
</evidence>
<dbReference type="Gene3D" id="2.30.30.60">
    <property type="match status" value="1"/>
</dbReference>